<gene>
    <name evidence="1" type="ORF">ETSY1_32870</name>
</gene>
<dbReference type="InterPro" id="IPR012675">
    <property type="entry name" value="Beta-grasp_dom_sf"/>
</dbReference>
<dbReference type="Pfam" id="PF02597">
    <property type="entry name" value="ThiS"/>
    <property type="match status" value="1"/>
</dbReference>
<comment type="caution">
    <text evidence="1">The sequence shown here is derived from an EMBL/GenBank/DDBJ whole genome shotgun (WGS) entry which is preliminary data.</text>
</comment>
<sequence>MEVTVKLFASLGKYLPPGAKRNETVMEIADDVSVDQLITQLNLPRELTHLVLINGIFIEPEKREQTTFSPGDEFAVFPPVAGG</sequence>
<dbReference type="InterPro" id="IPR016155">
    <property type="entry name" value="Mopterin_synth/thiamin_S_b"/>
</dbReference>
<evidence type="ECO:0000313" key="1">
    <source>
        <dbReference type="EMBL" id="ETW94896.1"/>
    </source>
</evidence>
<dbReference type="EMBL" id="AZHW01000988">
    <property type="protein sequence ID" value="ETW94896.1"/>
    <property type="molecule type" value="Genomic_DNA"/>
</dbReference>
<dbReference type="Proteomes" id="UP000019141">
    <property type="component" value="Unassembled WGS sequence"/>
</dbReference>
<keyword evidence="2" id="KW-1185">Reference proteome</keyword>
<proteinExistence type="predicted"/>
<protein>
    <submittedName>
        <fullName evidence="1">Sulfur carrier protein ThiS</fullName>
    </submittedName>
</protein>
<name>W4LC53_ENTF1</name>
<reference evidence="1 2" key="1">
    <citation type="journal article" date="2014" name="Nature">
        <title>An environmental bacterial taxon with a large and distinct metabolic repertoire.</title>
        <authorList>
            <person name="Wilson M.C."/>
            <person name="Mori T."/>
            <person name="Ruckert C."/>
            <person name="Uria A.R."/>
            <person name="Helf M.J."/>
            <person name="Takada K."/>
            <person name="Gernert C."/>
            <person name="Steffens U.A."/>
            <person name="Heycke N."/>
            <person name="Schmitt S."/>
            <person name="Rinke C."/>
            <person name="Helfrich E.J."/>
            <person name="Brachmann A.O."/>
            <person name="Gurgui C."/>
            <person name="Wakimoto T."/>
            <person name="Kracht M."/>
            <person name="Crusemann M."/>
            <person name="Hentschel U."/>
            <person name="Abe I."/>
            <person name="Matsunaga S."/>
            <person name="Kalinowski J."/>
            <person name="Takeyama H."/>
            <person name="Piel J."/>
        </authorList>
    </citation>
    <scope>NUCLEOTIDE SEQUENCE [LARGE SCALE GENOMIC DNA]</scope>
    <source>
        <strain evidence="2">TSY1</strain>
    </source>
</reference>
<organism evidence="1 2">
    <name type="scientific">Entotheonella factor</name>
    <dbReference type="NCBI Taxonomy" id="1429438"/>
    <lineage>
        <taxon>Bacteria</taxon>
        <taxon>Pseudomonadati</taxon>
        <taxon>Nitrospinota/Tectimicrobiota group</taxon>
        <taxon>Candidatus Tectimicrobiota</taxon>
        <taxon>Candidatus Entotheonellia</taxon>
        <taxon>Candidatus Entotheonellales</taxon>
        <taxon>Candidatus Entotheonellaceae</taxon>
        <taxon>Candidatus Entotheonella</taxon>
    </lineage>
</organism>
<dbReference type="AlphaFoldDB" id="W4LC53"/>
<dbReference type="SUPFAM" id="SSF54285">
    <property type="entry name" value="MoaD/ThiS"/>
    <property type="match status" value="1"/>
</dbReference>
<accession>W4LC53</accession>
<dbReference type="HOGENOM" id="CLU_114601_5_2_7"/>
<dbReference type="InterPro" id="IPR003749">
    <property type="entry name" value="ThiS/MoaD-like"/>
</dbReference>
<dbReference type="Gene3D" id="3.10.20.30">
    <property type="match status" value="1"/>
</dbReference>
<evidence type="ECO:0000313" key="2">
    <source>
        <dbReference type="Proteomes" id="UP000019141"/>
    </source>
</evidence>